<dbReference type="Gene3D" id="3.30.1360.30">
    <property type="entry name" value="GAD-like domain"/>
    <property type="match status" value="1"/>
</dbReference>
<dbReference type="GO" id="GO:0050560">
    <property type="term" value="F:aspartate-tRNA(Asn) ligase activity"/>
    <property type="evidence" value="ECO:0007669"/>
    <property type="project" value="UniProtKB-EC"/>
</dbReference>
<dbReference type="GO" id="GO:0005524">
    <property type="term" value="F:ATP binding"/>
    <property type="evidence" value="ECO:0007669"/>
    <property type="project" value="UniProtKB-UniRule"/>
</dbReference>
<evidence type="ECO:0000256" key="2">
    <source>
        <dbReference type="ARBA" id="ARBA00022598"/>
    </source>
</evidence>
<evidence type="ECO:0000256" key="7">
    <source>
        <dbReference type="HAMAP-Rule" id="MF_00044"/>
    </source>
</evidence>
<organism evidence="9 10">
    <name type="scientific">Candidatus Acidulodesulfobacterium acidiphilum</name>
    <dbReference type="NCBI Taxonomy" id="2597224"/>
    <lineage>
        <taxon>Bacteria</taxon>
        <taxon>Deltaproteobacteria</taxon>
        <taxon>Candidatus Acidulodesulfobacterales</taxon>
        <taxon>Candidatus Acidulodesulfobacterium</taxon>
    </lineage>
</organism>
<feature type="binding site" evidence="7">
    <location>
        <position position="497"/>
    </location>
    <ligand>
        <name>L-aspartate</name>
        <dbReference type="ChEBI" id="CHEBI:29991"/>
    </ligand>
</feature>
<dbReference type="PANTHER" id="PTHR22594:SF5">
    <property type="entry name" value="ASPARTATE--TRNA LIGASE, MITOCHONDRIAL"/>
    <property type="match status" value="1"/>
</dbReference>
<dbReference type="EC" id="6.1.1.23" evidence="7"/>
<keyword evidence="7" id="KW-0963">Cytoplasm</keyword>
<feature type="binding site" evidence="7">
    <location>
        <begin position="542"/>
        <end position="545"/>
    </location>
    <ligand>
        <name>ATP</name>
        <dbReference type="ChEBI" id="CHEBI:30616"/>
    </ligand>
</feature>
<dbReference type="Gene3D" id="3.30.930.10">
    <property type="entry name" value="Bira Bifunctional Protein, Domain 2"/>
    <property type="match status" value="1"/>
</dbReference>
<dbReference type="InterPro" id="IPR004365">
    <property type="entry name" value="NA-bd_OB_tRNA"/>
</dbReference>
<feature type="region of interest" description="Aspartate" evidence="7">
    <location>
        <begin position="205"/>
        <end position="208"/>
    </location>
</feature>
<dbReference type="InterPro" id="IPR029351">
    <property type="entry name" value="GAD_dom"/>
</dbReference>
<dbReference type="GO" id="GO:0003676">
    <property type="term" value="F:nucleic acid binding"/>
    <property type="evidence" value="ECO:0007669"/>
    <property type="project" value="InterPro"/>
</dbReference>
<dbReference type="InterPro" id="IPR047090">
    <property type="entry name" value="AspRS_core"/>
</dbReference>
<feature type="binding site" evidence="7">
    <location>
        <begin position="227"/>
        <end position="229"/>
    </location>
    <ligand>
        <name>ATP</name>
        <dbReference type="ChEBI" id="CHEBI:30616"/>
    </ligand>
</feature>
<feature type="binding site" evidence="7">
    <location>
        <position position="236"/>
    </location>
    <ligand>
        <name>ATP</name>
        <dbReference type="ChEBI" id="CHEBI:30616"/>
    </ligand>
</feature>
<keyword evidence="5 7" id="KW-0648">Protein biosynthesis</keyword>
<dbReference type="PANTHER" id="PTHR22594">
    <property type="entry name" value="ASPARTYL/LYSYL-TRNA SYNTHETASE"/>
    <property type="match status" value="1"/>
</dbReference>
<dbReference type="Gene3D" id="2.40.50.140">
    <property type="entry name" value="Nucleic acid-binding proteins"/>
    <property type="match status" value="1"/>
</dbReference>
<dbReference type="HAMAP" id="MF_00044">
    <property type="entry name" value="Asp_tRNA_synth_type1"/>
    <property type="match status" value="1"/>
</dbReference>
<keyword evidence="2 7" id="KW-0436">Ligase</keyword>
<evidence type="ECO:0000256" key="6">
    <source>
        <dbReference type="ARBA" id="ARBA00023146"/>
    </source>
</evidence>
<comment type="caution">
    <text evidence="9">The sequence shown here is derived from an EMBL/GenBank/DDBJ whole genome shotgun (WGS) entry which is preliminary data.</text>
</comment>
<comment type="subcellular location">
    <subcellularLocation>
        <location evidence="7">Cytoplasm</location>
    </subcellularLocation>
</comment>
<evidence type="ECO:0000256" key="4">
    <source>
        <dbReference type="ARBA" id="ARBA00022840"/>
    </source>
</evidence>
<feature type="binding site" evidence="7">
    <location>
        <position position="181"/>
    </location>
    <ligand>
        <name>L-aspartate</name>
        <dbReference type="ChEBI" id="CHEBI:29991"/>
    </ligand>
</feature>
<dbReference type="SUPFAM" id="SSF50249">
    <property type="entry name" value="Nucleic acid-binding proteins"/>
    <property type="match status" value="1"/>
</dbReference>
<dbReference type="InterPro" id="IPR004115">
    <property type="entry name" value="GAD-like_sf"/>
</dbReference>
<sequence length="598" mass="68187">MIGEIRLIMRTLCEDIKESDIGKEFTFKGWVMHYRDHGGLIFIDLRDYSGILQIVFDENIEGGSFKTAKKLRNEYVIAVSGTVRKRPEGTENDTLKTGSLELAAKTVEILNTCEVLPFQIDEESEVNEFTRLKYRYLDLRSKRLKDNLIFRSKFTHLVREFLDGKGFFDIETPFLTKSTPEGSRDFLVPSRLNNGRFFALPQSPQLFKQILMVGGFERYYQIVRCFRDEDLRADRQPEFTQLDMEMSFVENKDVISIAEELFVMLFEKLLNVKIERPFKVIDYDEAMDKYGSDKPDTRFELIIRSLTDVFENSAMNVFKENIKNGGVIKAVCLPDGANLLSRKDIDELLNTAKDFGAKGLAWTKVSENNALEGGISKFISDEERSNLIKVTGAKNGDIIFYQSDSKKTAENVLGRLRLHLAKKYNLINKDRLDLLWVVNFPLFEYSEEEKKIVAVHHPFTSPAVKDIEKLETDPLSVKSDSYDLVLNGEEIGGGSIRIHNSKLQETIFKILSISPEDAKIKFGFLLDALSFGAPPHGGIAFGLDRILMILRNEESIRDVIAFPKTQKAYCPLTDAPSGVNTIQLRELGIKLNENITKI</sequence>
<dbReference type="AlphaFoldDB" id="A0A520XER1"/>
<comment type="subunit">
    <text evidence="7">Homodimer.</text>
</comment>
<dbReference type="SUPFAM" id="SSF55681">
    <property type="entry name" value="Class II aaRS and biotin synthetases"/>
    <property type="match status" value="1"/>
</dbReference>
<feature type="site" description="Important for tRNA non-discrimination" evidence="7">
    <location>
        <position position="89"/>
    </location>
</feature>
<keyword evidence="6 7" id="KW-0030">Aminoacyl-tRNA synthetase</keyword>
<keyword evidence="4 7" id="KW-0067">ATP-binding</keyword>
<dbReference type="InterPro" id="IPR045864">
    <property type="entry name" value="aa-tRNA-synth_II/BPL/LPL"/>
</dbReference>
<dbReference type="EMBL" id="SHMQ01000007">
    <property type="protein sequence ID" value="RZV39652.1"/>
    <property type="molecule type" value="Genomic_DNA"/>
</dbReference>
<proteinExistence type="inferred from homology"/>
<dbReference type="NCBIfam" id="TIGR00459">
    <property type="entry name" value="aspS_bact"/>
    <property type="match status" value="1"/>
</dbReference>
<dbReference type="GO" id="GO:0005737">
    <property type="term" value="C:cytoplasm"/>
    <property type="evidence" value="ECO:0007669"/>
    <property type="project" value="UniProtKB-SubCell"/>
</dbReference>
<dbReference type="GO" id="GO:0006422">
    <property type="term" value="P:aspartyl-tRNA aminoacylation"/>
    <property type="evidence" value="ECO:0007669"/>
    <property type="project" value="UniProtKB-UniRule"/>
</dbReference>
<dbReference type="Pfam" id="PF00152">
    <property type="entry name" value="tRNA-synt_2"/>
    <property type="match status" value="1"/>
</dbReference>
<protein>
    <recommendedName>
        <fullName evidence="7">Aspartate--tRNA(Asp/Asn) ligase</fullName>
        <ecNumber evidence="7">6.1.1.23</ecNumber>
    </recommendedName>
    <alternativeName>
        <fullName evidence="7">Aspartyl-tRNA synthetase</fullName>
        <shortName evidence="7">AspRS</shortName>
    </alternativeName>
    <alternativeName>
        <fullName evidence="7">Non-discriminating aspartyl-tRNA synthetase</fullName>
        <shortName evidence="7">ND-AspRS</shortName>
    </alternativeName>
</protein>
<dbReference type="Proteomes" id="UP000322454">
    <property type="component" value="Unassembled WGS sequence"/>
</dbReference>
<dbReference type="SUPFAM" id="SSF55261">
    <property type="entry name" value="GAD domain-like"/>
    <property type="match status" value="1"/>
</dbReference>
<dbReference type="Pfam" id="PF02938">
    <property type="entry name" value="GAD"/>
    <property type="match status" value="1"/>
</dbReference>
<comment type="catalytic activity">
    <reaction evidence="7">
        <text>tRNA(Asx) + L-aspartate + ATP = L-aspartyl-tRNA(Asx) + AMP + diphosphate</text>
        <dbReference type="Rhea" id="RHEA:18349"/>
        <dbReference type="Rhea" id="RHEA-COMP:9710"/>
        <dbReference type="Rhea" id="RHEA-COMP:9711"/>
        <dbReference type="ChEBI" id="CHEBI:29991"/>
        <dbReference type="ChEBI" id="CHEBI:30616"/>
        <dbReference type="ChEBI" id="CHEBI:33019"/>
        <dbReference type="ChEBI" id="CHEBI:78442"/>
        <dbReference type="ChEBI" id="CHEBI:78516"/>
        <dbReference type="ChEBI" id="CHEBI:456215"/>
        <dbReference type="EC" id="6.1.1.23"/>
    </reaction>
</comment>
<comment type="similarity">
    <text evidence="1 7">Belongs to the class-II aminoacyl-tRNA synthetase family. Type 1 subfamily.</text>
</comment>
<dbReference type="InterPro" id="IPR004364">
    <property type="entry name" value="Aa-tRNA-synt_II"/>
</dbReference>
<dbReference type="InterPro" id="IPR006195">
    <property type="entry name" value="aa-tRNA-synth_II"/>
</dbReference>
<dbReference type="CDD" id="cd00777">
    <property type="entry name" value="AspRS_core"/>
    <property type="match status" value="1"/>
</dbReference>
<keyword evidence="3 7" id="KW-0547">Nucleotide-binding</keyword>
<dbReference type="InterPro" id="IPR047089">
    <property type="entry name" value="Asp-tRNA-ligase_1_N"/>
</dbReference>
<dbReference type="InterPro" id="IPR002312">
    <property type="entry name" value="Asp/Asn-tRNA-synth_IIb"/>
</dbReference>
<evidence type="ECO:0000313" key="10">
    <source>
        <dbReference type="Proteomes" id="UP000322454"/>
    </source>
</evidence>
<feature type="site" description="Important for tRNA non-discrimination" evidence="7">
    <location>
        <position position="37"/>
    </location>
</feature>
<dbReference type="Pfam" id="PF01336">
    <property type="entry name" value="tRNA_anti-codon"/>
    <property type="match status" value="1"/>
</dbReference>
<evidence type="ECO:0000256" key="5">
    <source>
        <dbReference type="ARBA" id="ARBA00022917"/>
    </source>
</evidence>
<comment type="function">
    <text evidence="7">Aspartyl-tRNA synthetase with relaxed tRNA specificity since it is able to aspartylate not only its cognate tRNA(Asp) but also tRNA(Asn). Reaction proceeds in two steps: L-aspartate is first activated by ATP to form Asp-AMP and then transferred to the acceptor end of tRNA(Asp/Asn).</text>
</comment>
<name>A0A520XER1_9DELT</name>
<feature type="binding site" evidence="7">
    <location>
        <position position="456"/>
    </location>
    <ligand>
        <name>L-aspartate</name>
        <dbReference type="ChEBI" id="CHEBI:29991"/>
    </ligand>
</feature>
<dbReference type="CDD" id="cd04317">
    <property type="entry name" value="EcAspRS_like_N"/>
    <property type="match status" value="1"/>
</dbReference>
<reference evidence="9 10" key="1">
    <citation type="submission" date="2019-01" db="EMBL/GenBank/DDBJ databases">
        <title>Insights into ecological role of a new deltaproteobacterial order Candidatus Sinidesulfobacterales (Sva0485) by metagenomics and metatranscriptomics.</title>
        <authorList>
            <person name="Tan S."/>
            <person name="Liu J."/>
            <person name="Fang Y."/>
            <person name="Hedlund B."/>
            <person name="Lian Z.-H."/>
            <person name="Huang L.-Y."/>
            <person name="Li J.-T."/>
            <person name="Huang L.-N."/>
            <person name="Li W.-J."/>
            <person name="Jiang H.-C."/>
            <person name="Dong H.-L."/>
            <person name="Shu W.-S."/>
        </authorList>
    </citation>
    <scope>NUCLEOTIDE SEQUENCE [LARGE SCALE GENOMIC DNA]</scope>
    <source>
        <strain evidence="9">AP4</strain>
    </source>
</reference>
<evidence type="ECO:0000259" key="8">
    <source>
        <dbReference type="PROSITE" id="PS50862"/>
    </source>
</evidence>
<gene>
    <name evidence="7 9" type="primary">aspS</name>
    <name evidence="9" type="ORF">EVJ48_03850</name>
</gene>
<dbReference type="PRINTS" id="PR01042">
    <property type="entry name" value="TRNASYNTHASP"/>
</dbReference>
<dbReference type="PROSITE" id="PS50862">
    <property type="entry name" value="AA_TRNA_LIGASE_II"/>
    <property type="match status" value="1"/>
</dbReference>
<dbReference type="GO" id="GO:0004815">
    <property type="term" value="F:aspartate-tRNA ligase activity"/>
    <property type="evidence" value="ECO:0007669"/>
    <property type="project" value="UniProtKB-UniRule"/>
</dbReference>
<evidence type="ECO:0000313" key="9">
    <source>
        <dbReference type="EMBL" id="RZV39652.1"/>
    </source>
</evidence>
<dbReference type="NCBIfam" id="NF001750">
    <property type="entry name" value="PRK00476.1"/>
    <property type="match status" value="1"/>
</dbReference>
<dbReference type="InterPro" id="IPR004524">
    <property type="entry name" value="Asp-tRNA-ligase_1"/>
</dbReference>
<feature type="binding site" evidence="7">
    <location>
        <position position="490"/>
    </location>
    <ligand>
        <name>ATP</name>
        <dbReference type="ChEBI" id="CHEBI:30616"/>
    </ligand>
</feature>
<evidence type="ECO:0000256" key="1">
    <source>
        <dbReference type="ARBA" id="ARBA00006303"/>
    </source>
</evidence>
<feature type="binding site" evidence="7">
    <location>
        <position position="227"/>
    </location>
    <ligand>
        <name>L-aspartate</name>
        <dbReference type="ChEBI" id="CHEBI:29991"/>
    </ligand>
</feature>
<dbReference type="InterPro" id="IPR012340">
    <property type="entry name" value="NA-bd_OB-fold"/>
</dbReference>
<accession>A0A520XER1</accession>
<evidence type="ECO:0000256" key="3">
    <source>
        <dbReference type="ARBA" id="ARBA00022741"/>
    </source>
</evidence>
<feature type="domain" description="Aminoacyl-transfer RNA synthetases class-II family profile" evidence="8">
    <location>
        <begin position="151"/>
        <end position="563"/>
    </location>
</feature>